<dbReference type="Gene3D" id="1.20.1090.10">
    <property type="entry name" value="Dehydroquinate synthase-like - alpha domain"/>
    <property type="match status" value="1"/>
</dbReference>
<feature type="transmembrane region" description="Helical" evidence="7">
    <location>
        <begin position="112"/>
        <end position="133"/>
    </location>
</feature>
<evidence type="ECO:0000256" key="7">
    <source>
        <dbReference type="SAM" id="Phobius"/>
    </source>
</evidence>
<keyword evidence="4" id="KW-0520">NAD</keyword>
<evidence type="ECO:0000256" key="1">
    <source>
        <dbReference type="ARBA" id="ARBA00001911"/>
    </source>
</evidence>
<accession>A0AAU8JKC3</accession>
<evidence type="ECO:0000259" key="9">
    <source>
        <dbReference type="Pfam" id="PF24621"/>
    </source>
</evidence>
<evidence type="ECO:0000256" key="5">
    <source>
        <dbReference type="ARBA" id="ARBA00023239"/>
    </source>
</evidence>
<dbReference type="EMBL" id="CP159837">
    <property type="protein sequence ID" value="XCM39724.1"/>
    <property type="molecule type" value="Genomic_DNA"/>
</dbReference>
<organism evidence="10">
    <name type="scientific">Planktothricoides raciborskii GIHE-MW2</name>
    <dbReference type="NCBI Taxonomy" id="2792601"/>
    <lineage>
        <taxon>Bacteria</taxon>
        <taxon>Bacillati</taxon>
        <taxon>Cyanobacteriota</taxon>
        <taxon>Cyanophyceae</taxon>
        <taxon>Oscillatoriophycideae</taxon>
        <taxon>Oscillatoriales</taxon>
        <taxon>Oscillatoriaceae</taxon>
        <taxon>Planktothricoides</taxon>
    </lineage>
</organism>
<keyword evidence="5" id="KW-0456">Lyase</keyword>
<proteinExistence type="predicted"/>
<dbReference type="PIRSF" id="PIRSF001455">
    <property type="entry name" value="DHQ_synth"/>
    <property type="match status" value="1"/>
</dbReference>
<keyword evidence="6" id="KW-0170">Cobalt</keyword>
<sequence length="394" mass="44714">MKIQLNSQTLAWEPCKVIALSTHLEKPSPFYFGYDIHNQFLLELKKYSFDQIFFFTEPHLLDLYGKELYEQISAEFPCNLELVPPGEKCKSFTILEETCENLIAKGISKKSILLAFGGGTVGNLVGLASGMIYRGIRFVEIPTSMTGQTDSTLSNKQAINGKTGKNHFGLYHAPLFIWVDTKYLKTEPAFSRRSGIIEGIKNGFISDAIFLDYLEEALNPDVKFTDEELYKLAYNIIVSKLEILKQDPSEKGYGIILEYGHTFGHGIEWLEKGKISHGEAISFGMKIAAELSKEIGLISQEDVEKHYYLIEEKLGFKNPLPETITTERLMEAMIADNKKTGEDLRFVLLDKLGKCYNPEGDFLVTVDHDLVKKVVEKFIFNNKQFFHVNGSKFH</sequence>
<name>A0AAU8JKC3_9CYAN</name>
<evidence type="ECO:0000256" key="2">
    <source>
        <dbReference type="ARBA" id="ARBA00001941"/>
    </source>
</evidence>
<dbReference type="GO" id="GO:0009073">
    <property type="term" value="P:aromatic amino acid family biosynthetic process"/>
    <property type="evidence" value="ECO:0007669"/>
    <property type="project" value="InterPro"/>
</dbReference>
<dbReference type="InterPro" id="IPR056179">
    <property type="entry name" value="DHQS_C"/>
</dbReference>
<gene>
    <name evidence="10" type="ORF">ABWT76_002674</name>
</gene>
<keyword evidence="7" id="KW-0812">Transmembrane</keyword>
<dbReference type="SUPFAM" id="SSF56796">
    <property type="entry name" value="Dehydroquinate synthase-like"/>
    <property type="match status" value="1"/>
</dbReference>
<reference evidence="10" key="1">
    <citation type="submission" date="2024-07" db="EMBL/GenBank/DDBJ databases">
        <authorList>
            <person name="Kim Y.J."/>
            <person name="Jeong J.Y."/>
        </authorList>
    </citation>
    <scope>NUCLEOTIDE SEQUENCE</scope>
    <source>
        <strain evidence="10">GIHE-MW2</strain>
    </source>
</reference>
<keyword evidence="7" id="KW-1133">Transmembrane helix</keyword>
<keyword evidence="3" id="KW-0479">Metal-binding</keyword>
<evidence type="ECO:0000313" key="10">
    <source>
        <dbReference type="EMBL" id="XCM39724.1"/>
    </source>
</evidence>
<evidence type="ECO:0000256" key="3">
    <source>
        <dbReference type="ARBA" id="ARBA00022723"/>
    </source>
</evidence>
<evidence type="ECO:0000256" key="4">
    <source>
        <dbReference type="ARBA" id="ARBA00023027"/>
    </source>
</evidence>
<evidence type="ECO:0000256" key="6">
    <source>
        <dbReference type="ARBA" id="ARBA00023285"/>
    </source>
</evidence>
<dbReference type="PANTHER" id="PTHR43622:SF1">
    <property type="entry name" value="3-DEHYDROQUINATE SYNTHASE"/>
    <property type="match status" value="1"/>
</dbReference>
<dbReference type="Pfam" id="PF24621">
    <property type="entry name" value="DHQS_C"/>
    <property type="match status" value="1"/>
</dbReference>
<evidence type="ECO:0000259" key="8">
    <source>
        <dbReference type="Pfam" id="PF01761"/>
    </source>
</evidence>
<dbReference type="AlphaFoldDB" id="A0AAU8JKC3"/>
<keyword evidence="7" id="KW-0472">Membrane</keyword>
<dbReference type="CDD" id="cd08197">
    <property type="entry name" value="DOIS"/>
    <property type="match status" value="1"/>
</dbReference>
<comment type="cofactor">
    <cofactor evidence="1">
        <name>NAD(+)</name>
        <dbReference type="ChEBI" id="CHEBI:57540"/>
    </cofactor>
</comment>
<protein>
    <submittedName>
        <fullName evidence="10">2-deoxy-scyllo-inosose synthase</fullName>
    </submittedName>
</protein>
<comment type="cofactor">
    <cofactor evidence="2">
        <name>Co(2+)</name>
        <dbReference type="ChEBI" id="CHEBI:48828"/>
    </cofactor>
</comment>
<dbReference type="PANTHER" id="PTHR43622">
    <property type="entry name" value="3-DEHYDROQUINATE SYNTHASE"/>
    <property type="match status" value="1"/>
</dbReference>
<dbReference type="GO" id="GO:0046872">
    <property type="term" value="F:metal ion binding"/>
    <property type="evidence" value="ECO:0007669"/>
    <property type="project" value="UniProtKB-KW"/>
</dbReference>
<dbReference type="InterPro" id="IPR030960">
    <property type="entry name" value="DHQS/DOIS_N"/>
</dbReference>
<dbReference type="InterPro" id="IPR050071">
    <property type="entry name" value="Dehydroquinate_synthase"/>
</dbReference>
<dbReference type="GO" id="GO:0003856">
    <property type="term" value="F:3-dehydroquinate synthase activity"/>
    <property type="evidence" value="ECO:0007669"/>
    <property type="project" value="TreeGrafter"/>
</dbReference>
<dbReference type="Pfam" id="PF01761">
    <property type="entry name" value="DHQ_synthase"/>
    <property type="match status" value="1"/>
</dbReference>
<feature type="domain" description="3-dehydroquinate synthase N-terminal" evidence="8">
    <location>
        <begin position="83"/>
        <end position="189"/>
    </location>
</feature>
<dbReference type="Gene3D" id="3.40.50.1970">
    <property type="match status" value="1"/>
</dbReference>
<feature type="domain" description="3-dehydroquinate synthase C-terminal" evidence="9">
    <location>
        <begin position="195"/>
        <end position="338"/>
    </location>
</feature>
<dbReference type="RefSeq" id="WP_190879114.1">
    <property type="nucleotide sequence ID" value="NZ_CP159837.1"/>
</dbReference>
<dbReference type="InterPro" id="IPR030963">
    <property type="entry name" value="DHQ_synth_fam"/>
</dbReference>